<evidence type="ECO:0000256" key="1">
    <source>
        <dbReference type="ARBA" id="ARBA00000085"/>
    </source>
</evidence>
<dbReference type="InterPro" id="IPR003594">
    <property type="entry name" value="HATPase_dom"/>
</dbReference>
<evidence type="ECO:0000256" key="9">
    <source>
        <dbReference type="PROSITE-ProRule" id="PRU00169"/>
    </source>
</evidence>
<sequence length="791" mass="87692">MSGKPIRILCVDDEPHDRALIRHALSVEGDYLLIEADDRESFERALEEEDFRVVLTDFNILGFEGLEVIRAVKVVKPDVPVIVVTGTGSEEIAVKALKEGADDYVIKTPHHIAQLPHTVRRALVMMEQRRRLAEMDANIRALVENTADGILVLDRDGRIVFANPAAEALLGQSVEDLLATPFGCLIKGDVPVEIDLPRRHGGAGWGLLNTAETVWDGNPATIVSIRDITELKAAQEALRNSQRRLAVKNRIAEIFLTQVDDGVYEAVLQVVMEETKSPLGIFGYVDEEGRWVCPTLSGDVWDRCRMEEKHFVFPPEKWKGIWGEAMREKRTRVSQGPFQVPQGHVAIHRALSVPVVYRDRLIGNILLADKRETVYTEADVALVEDVARWMAPILQGRLDLMAKERERQALEAQFLQAQKMEAVGRLAGGVAHDFNNLLTIILGYGEHALERIHPEDPLRRMVEQMLSAAKRSASLTRQLLAFSRKQTLQPVVLDLNDLVKNLDKMLRRLIGEDIDLRLALAENLPTVEVDPGQMEQVILNLAVNARDAMPTGGRLLIETASVHLDEAYAARHAEVTPGDYVQLSVSDTGCGMDAETLSKIFEPFFTTKETGKGTGLGLATVYGIVKQSGGHIWVYSEPGKGSTFKVYLPRAEKERKQEEESQAPLERARGGERVLVVEDEPALRGLAKAVLERYGYRVEVAGSGEEALRLVEEGGFRPDVVVTDVVLPGMSGAQLAEQLGGRLPGLRLLFMSGYTDDSVVRHGILEGHVPFLQKPFSVRDLLEKVRDVLGA</sequence>
<dbReference type="GO" id="GO:0000155">
    <property type="term" value="F:phosphorelay sensor kinase activity"/>
    <property type="evidence" value="ECO:0007669"/>
    <property type="project" value="InterPro"/>
</dbReference>
<dbReference type="InterPro" id="IPR005467">
    <property type="entry name" value="His_kinase_dom"/>
</dbReference>
<name>A0A1M4VL64_9BACT</name>
<evidence type="ECO:0000256" key="6">
    <source>
        <dbReference type="ARBA" id="ARBA00022777"/>
    </source>
</evidence>
<reference evidence="14" key="1">
    <citation type="submission" date="2016-11" db="EMBL/GenBank/DDBJ databases">
        <authorList>
            <person name="Varghese N."/>
            <person name="Submissions S."/>
        </authorList>
    </citation>
    <scope>NUCLEOTIDE SEQUENCE [LARGE SCALE GENOMIC DNA]</scope>
    <source>
        <strain evidence="14">DSM 9756</strain>
    </source>
</reference>
<dbReference type="InterPro" id="IPR035965">
    <property type="entry name" value="PAS-like_dom_sf"/>
</dbReference>
<dbReference type="Pfam" id="PF13185">
    <property type="entry name" value="GAF_2"/>
    <property type="match status" value="1"/>
</dbReference>
<evidence type="ECO:0000259" key="10">
    <source>
        <dbReference type="PROSITE" id="PS50109"/>
    </source>
</evidence>
<keyword evidence="4" id="KW-0808">Transferase</keyword>
<dbReference type="SMART" id="SM00448">
    <property type="entry name" value="REC"/>
    <property type="match status" value="2"/>
</dbReference>
<keyword evidence="6" id="KW-0418">Kinase</keyword>
<dbReference type="Pfam" id="PF00072">
    <property type="entry name" value="Response_reg"/>
    <property type="match status" value="2"/>
</dbReference>
<dbReference type="SUPFAM" id="SSF55874">
    <property type="entry name" value="ATPase domain of HSP90 chaperone/DNA topoisomerase II/histidine kinase"/>
    <property type="match status" value="1"/>
</dbReference>
<evidence type="ECO:0000256" key="3">
    <source>
        <dbReference type="ARBA" id="ARBA00022553"/>
    </source>
</evidence>
<keyword evidence="5" id="KW-0547">Nucleotide-binding</keyword>
<dbReference type="CDD" id="cd00082">
    <property type="entry name" value="HisKA"/>
    <property type="match status" value="1"/>
</dbReference>
<dbReference type="PANTHER" id="PTHR43065:SF42">
    <property type="entry name" value="TWO-COMPONENT SENSOR PPRA"/>
    <property type="match status" value="1"/>
</dbReference>
<dbReference type="Gene3D" id="3.30.450.40">
    <property type="match status" value="1"/>
</dbReference>
<comment type="catalytic activity">
    <reaction evidence="1">
        <text>ATP + protein L-histidine = ADP + protein N-phospho-L-histidine.</text>
        <dbReference type="EC" id="2.7.13.3"/>
    </reaction>
</comment>
<dbReference type="Gene3D" id="3.30.450.20">
    <property type="entry name" value="PAS domain"/>
    <property type="match status" value="1"/>
</dbReference>
<dbReference type="OrthoDB" id="9806821at2"/>
<gene>
    <name evidence="13" type="ORF">SAMN02745206_00691</name>
</gene>
<feature type="modified residue" description="4-aspartylphosphate" evidence="9">
    <location>
        <position position="57"/>
    </location>
</feature>
<feature type="domain" description="PAS" evidence="12">
    <location>
        <begin position="135"/>
        <end position="178"/>
    </location>
</feature>
<dbReference type="SMART" id="SM00091">
    <property type="entry name" value="PAS"/>
    <property type="match status" value="1"/>
</dbReference>
<protein>
    <recommendedName>
        <fullName evidence="2">histidine kinase</fullName>
        <ecNumber evidence="2">2.7.13.3</ecNumber>
    </recommendedName>
</protein>
<dbReference type="Gene3D" id="3.30.565.10">
    <property type="entry name" value="Histidine kinase-like ATPase, C-terminal domain"/>
    <property type="match status" value="1"/>
</dbReference>
<evidence type="ECO:0000256" key="4">
    <source>
        <dbReference type="ARBA" id="ARBA00022679"/>
    </source>
</evidence>
<evidence type="ECO:0000259" key="12">
    <source>
        <dbReference type="PROSITE" id="PS50112"/>
    </source>
</evidence>
<dbReference type="SMART" id="SM00388">
    <property type="entry name" value="HisKA"/>
    <property type="match status" value="1"/>
</dbReference>
<accession>A0A1M4VL64</accession>
<evidence type="ECO:0000313" key="13">
    <source>
        <dbReference type="EMBL" id="SHE69627.1"/>
    </source>
</evidence>
<evidence type="ECO:0000259" key="11">
    <source>
        <dbReference type="PROSITE" id="PS50110"/>
    </source>
</evidence>
<dbReference type="EC" id="2.7.13.3" evidence="2"/>
<dbReference type="InterPro" id="IPR036097">
    <property type="entry name" value="HisK_dim/P_sf"/>
</dbReference>
<dbReference type="InterPro" id="IPR011006">
    <property type="entry name" value="CheY-like_superfamily"/>
</dbReference>
<dbReference type="Proteomes" id="UP000184076">
    <property type="component" value="Unassembled WGS sequence"/>
</dbReference>
<dbReference type="CDD" id="cd00156">
    <property type="entry name" value="REC"/>
    <property type="match status" value="1"/>
</dbReference>
<dbReference type="Gene3D" id="1.10.287.130">
    <property type="match status" value="1"/>
</dbReference>
<feature type="domain" description="Response regulatory" evidence="11">
    <location>
        <begin position="673"/>
        <end position="789"/>
    </location>
</feature>
<dbReference type="Gene3D" id="3.40.50.2300">
    <property type="match status" value="2"/>
</dbReference>
<dbReference type="PANTHER" id="PTHR43065">
    <property type="entry name" value="SENSOR HISTIDINE KINASE"/>
    <property type="match status" value="1"/>
</dbReference>
<keyword evidence="8" id="KW-0902">Two-component regulatory system</keyword>
<feature type="domain" description="Histidine kinase" evidence="10">
    <location>
        <begin position="429"/>
        <end position="652"/>
    </location>
</feature>
<dbReference type="InterPro" id="IPR029016">
    <property type="entry name" value="GAF-like_dom_sf"/>
</dbReference>
<dbReference type="PROSITE" id="PS50112">
    <property type="entry name" value="PAS"/>
    <property type="match status" value="1"/>
</dbReference>
<dbReference type="RefSeq" id="WP_084076088.1">
    <property type="nucleotide sequence ID" value="NZ_FQVB01000006.1"/>
</dbReference>
<evidence type="ECO:0000313" key="14">
    <source>
        <dbReference type="Proteomes" id="UP000184076"/>
    </source>
</evidence>
<dbReference type="InterPro" id="IPR013767">
    <property type="entry name" value="PAS_fold"/>
</dbReference>
<feature type="modified residue" description="4-aspartylphosphate" evidence="9">
    <location>
        <position position="724"/>
    </location>
</feature>
<dbReference type="SUPFAM" id="SSF55781">
    <property type="entry name" value="GAF domain-like"/>
    <property type="match status" value="1"/>
</dbReference>
<feature type="domain" description="Response regulatory" evidence="11">
    <location>
        <begin position="7"/>
        <end position="122"/>
    </location>
</feature>
<dbReference type="CDD" id="cd16919">
    <property type="entry name" value="HATPase_CckA-like"/>
    <property type="match status" value="1"/>
</dbReference>
<organism evidence="13 14">
    <name type="scientific">Desulfacinum infernum DSM 9756</name>
    <dbReference type="NCBI Taxonomy" id="1121391"/>
    <lineage>
        <taxon>Bacteria</taxon>
        <taxon>Pseudomonadati</taxon>
        <taxon>Thermodesulfobacteriota</taxon>
        <taxon>Syntrophobacteria</taxon>
        <taxon>Syntrophobacterales</taxon>
        <taxon>Syntrophobacteraceae</taxon>
        <taxon>Desulfacinum</taxon>
    </lineage>
</organism>
<dbReference type="STRING" id="1121391.SAMN02745206_00691"/>
<dbReference type="Pfam" id="PF00989">
    <property type="entry name" value="PAS"/>
    <property type="match status" value="1"/>
</dbReference>
<dbReference type="GO" id="GO:0006355">
    <property type="term" value="P:regulation of DNA-templated transcription"/>
    <property type="evidence" value="ECO:0007669"/>
    <property type="project" value="InterPro"/>
</dbReference>
<dbReference type="PRINTS" id="PR00344">
    <property type="entry name" value="BCTRLSENSOR"/>
</dbReference>
<evidence type="ECO:0000256" key="5">
    <source>
        <dbReference type="ARBA" id="ARBA00022741"/>
    </source>
</evidence>
<dbReference type="InterPro" id="IPR000014">
    <property type="entry name" value="PAS"/>
</dbReference>
<dbReference type="SMART" id="SM00387">
    <property type="entry name" value="HATPase_c"/>
    <property type="match status" value="1"/>
</dbReference>
<keyword evidence="3 9" id="KW-0597">Phosphoprotein</keyword>
<proteinExistence type="predicted"/>
<evidence type="ECO:0000256" key="2">
    <source>
        <dbReference type="ARBA" id="ARBA00012438"/>
    </source>
</evidence>
<evidence type="ECO:0000256" key="7">
    <source>
        <dbReference type="ARBA" id="ARBA00022840"/>
    </source>
</evidence>
<dbReference type="EMBL" id="FQVB01000006">
    <property type="protein sequence ID" value="SHE69627.1"/>
    <property type="molecule type" value="Genomic_DNA"/>
</dbReference>
<dbReference type="AlphaFoldDB" id="A0A1M4VL64"/>
<dbReference type="SUPFAM" id="SSF47384">
    <property type="entry name" value="Homodimeric domain of signal transducing histidine kinase"/>
    <property type="match status" value="1"/>
</dbReference>
<dbReference type="GO" id="GO:0005524">
    <property type="term" value="F:ATP binding"/>
    <property type="evidence" value="ECO:0007669"/>
    <property type="project" value="UniProtKB-KW"/>
</dbReference>
<dbReference type="Pfam" id="PF02518">
    <property type="entry name" value="HATPase_c"/>
    <property type="match status" value="1"/>
</dbReference>
<dbReference type="InterPro" id="IPR003018">
    <property type="entry name" value="GAF"/>
</dbReference>
<dbReference type="Pfam" id="PF00512">
    <property type="entry name" value="HisKA"/>
    <property type="match status" value="1"/>
</dbReference>
<keyword evidence="7" id="KW-0067">ATP-binding</keyword>
<dbReference type="InterPro" id="IPR001789">
    <property type="entry name" value="Sig_transdc_resp-reg_receiver"/>
</dbReference>
<dbReference type="CDD" id="cd00130">
    <property type="entry name" value="PAS"/>
    <property type="match status" value="1"/>
</dbReference>
<dbReference type="InterPro" id="IPR036890">
    <property type="entry name" value="HATPase_C_sf"/>
</dbReference>
<dbReference type="InterPro" id="IPR003661">
    <property type="entry name" value="HisK_dim/P_dom"/>
</dbReference>
<keyword evidence="14" id="KW-1185">Reference proteome</keyword>
<dbReference type="PROSITE" id="PS50109">
    <property type="entry name" value="HIS_KIN"/>
    <property type="match status" value="1"/>
</dbReference>
<dbReference type="SUPFAM" id="SSF52172">
    <property type="entry name" value="CheY-like"/>
    <property type="match status" value="2"/>
</dbReference>
<dbReference type="PROSITE" id="PS50110">
    <property type="entry name" value="RESPONSE_REGULATORY"/>
    <property type="match status" value="2"/>
</dbReference>
<dbReference type="InterPro" id="IPR004358">
    <property type="entry name" value="Sig_transdc_His_kin-like_C"/>
</dbReference>
<evidence type="ECO:0000256" key="8">
    <source>
        <dbReference type="ARBA" id="ARBA00023012"/>
    </source>
</evidence>
<dbReference type="SUPFAM" id="SSF55785">
    <property type="entry name" value="PYP-like sensor domain (PAS domain)"/>
    <property type="match status" value="1"/>
</dbReference>
<dbReference type="NCBIfam" id="TIGR00229">
    <property type="entry name" value="sensory_box"/>
    <property type="match status" value="1"/>
</dbReference>